<organism evidence="1 2">
    <name type="scientific">Paracoccus maritimus</name>
    <dbReference type="NCBI Taxonomy" id="2933292"/>
    <lineage>
        <taxon>Bacteria</taxon>
        <taxon>Pseudomonadati</taxon>
        <taxon>Pseudomonadota</taxon>
        <taxon>Alphaproteobacteria</taxon>
        <taxon>Rhodobacterales</taxon>
        <taxon>Paracoccaceae</taxon>
        <taxon>Paracoccus</taxon>
    </lineage>
</organism>
<evidence type="ECO:0000313" key="2">
    <source>
        <dbReference type="Proteomes" id="UP001320702"/>
    </source>
</evidence>
<keyword evidence="2" id="KW-1185">Reference proteome</keyword>
<proteinExistence type="predicted"/>
<evidence type="ECO:0000313" key="1">
    <source>
        <dbReference type="EMBL" id="MCT4334787.1"/>
    </source>
</evidence>
<gene>
    <name evidence="1" type="ORF">MU516_18260</name>
</gene>
<protein>
    <recommendedName>
        <fullName evidence="3">AlgX/AlgJ SGNH hydrolase-like domain-containing protein</fullName>
    </recommendedName>
</protein>
<dbReference type="EMBL" id="JANAVZ010000020">
    <property type="protein sequence ID" value="MCT4334787.1"/>
    <property type="molecule type" value="Genomic_DNA"/>
</dbReference>
<dbReference type="Proteomes" id="UP001320702">
    <property type="component" value="Unassembled WGS sequence"/>
</dbReference>
<accession>A0ABT2KE06</accession>
<sequence length="283" mass="31811">MILWEYSLNETNYFLHRQPGRVMTYHNRWLFEICRRRGYRVLPVLLYNRSEATGEEQSRYRGALADLLARYGLHSVDAQQLWLRDFSHLSADVLYRDNPHYSTETGFPRALARVVLEKASQAVIPRDSAEDGRFTERELRILAPDQAGSVSFVNRIIDCKIHPMAEPLHIQMDGRLLACFMIASKRGPAIIFQSGSEKRGPYSAQISARESGPEFQLKHLLLWAPGNKPMVVQGHLTITPRNPALRKPVVQHTLAWNGACPPETGADAAARGGMIGVLAEVAG</sequence>
<evidence type="ECO:0008006" key="3">
    <source>
        <dbReference type="Google" id="ProtNLM"/>
    </source>
</evidence>
<reference evidence="1 2" key="1">
    <citation type="submission" date="2022-04" db="EMBL/GenBank/DDBJ databases">
        <title>Paracoccus sp. YLB-12 draft genome sequence.</title>
        <authorList>
            <person name="Yu L."/>
        </authorList>
    </citation>
    <scope>NUCLEOTIDE SEQUENCE [LARGE SCALE GENOMIC DNA]</scope>
    <source>
        <strain evidence="1 2">YLB-12</strain>
    </source>
</reference>
<comment type="caution">
    <text evidence="1">The sequence shown here is derived from an EMBL/GenBank/DDBJ whole genome shotgun (WGS) entry which is preliminary data.</text>
</comment>
<dbReference type="RefSeq" id="WP_260278664.1">
    <property type="nucleotide sequence ID" value="NZ_JANAVZ010000020.1"/>
</dbReference>
<name>A0ABT2KE06_9RHOB</name>